<dbReference type="Proteomes" id="UP000307173">
    <property type="component" value="Unassembled WGS sequence"/>
</dbReference>
<name>A0A4T0X776_9ASCO</name>
<comment type="caution">
    <text evidence="3">The sequence shown here is derived from an EMBL/GenBank/DDBJ whole genome shotgun (WGS) entry which is preliminary data.</text>
</comment>
<proteinExistence type="predicted"/>
<feature type="region of interest" description="Disordered" evidence="1">
    <location>
        <begin position="999"/>
        <end position="1023"/>
    </location>
</feature>
<feature type="compositionally biased region" description="Low complexity" evidence="1">
    <location>
        <begin position="1260"/>
        <end position="1319"/>
    </location>
</feature>
<dbReference type="Gene3D" id="2.60.120.1560">
    <property type="match status" value="1"/>
</dbReference>
<gene>
    <name evidence="3" type="ORF">CANINC_000107</name>
</gene>
<dbReference type="PROSITE" id="PS51820">
    <property type="entry name" value="PA14"/>
    <property type="match status" value="1"/>
</dbReference>
<feature type="compositionally biased region" description="Low complexity" evidence="1">
    <location>
        <begin position="1004"/>
        <end position="1023"/>
    </location>
</feature>
<feature type="compositionally biased region" description="Polar residues" evidence="1">
    <location>
        <begin position="1210"/>
        <end position="1226"/>
    </location>
</feature>
<dbReference type="Pfam" id="PF10528">
    <property type="entry name" value="GLEYA"/>
    <property type="match status" value="1"/>
</dbReference>
<organism evidence="3 4">
    <name type="scientific">Pichia inconspicua</name>
    <dbReference type="NCBI Taxonomy" id="52247"/>
    <lineage>
        <taxon>Eukaryota</taxon>
        <taxon>Fungi</taxon>
        <taxon>Dikarya</taxon>
        <taxon>Ascomycota</taxon>
        <taxon>Saccharomycotina</taxon>
        <taxon>Pichiomycetes</taxon>
        <taxon>Pichiales</taxon>
        <taxon>Pichiaceae</taxon>
        <taxon>Pichia</taxon>
    </lineage>
</organism>
<reference evidence="3 4" key="1">
    <citation type="journal article" date="2019" name="Front. Genet.">
        <title>Whole-Genome Sequencing of the Opportunistic Yeast Pathogen Candida inconspicua Uncovers Its Hybrid Origin.</title>
        <authorList>
            <person name="Mixao V."/>
            <person name="Hansen A.P."/>
            <person name="Saus E."/>
            <person name="Boekhout T."/>
            <person name="Lass-Florl C."/>
            <person name="Gabaldon T."/>
        </authorList>
    </citation>
    <scope>NUCLEOTIDE SEQUENCE [LARGE SCALE GENOMIC DNA]</scope>
    <source>
        <strain evidence="3 4">CBS 180</strain>
    </source>
</reference>
<sequence length="1319" mass="140377">MVQFEQIGQFSTESLIGTFENVDEINFRVDGSQTTLYRLPLDTAHFVLEESGYFKAPSTGLFEFELTDVDDGALVTIGGAAYDCCTGILSPGSAEPFIFGVKAANDDSNPVFKSWVYLEKGLVYPFKLVYLNAISAGSITLNVKTPEGVVADVDDYIYQVTDNASECTPTVVSTVYSTSTVFTFSNNYNQVDHSSSIITSNGFTYIVDVVTYGYVTTYYTTIRYDGTTTSYSTGTFYTSGDYATVYKSILVYAPNFTTYTFYNQPPGYYTTTTDTTKNVVTIYAPKMSTFVTVGPTPTTTFTTFIKDGQLTTEAHVVATTLRTSFAYPNPPMEGTITTAINGDWRVYVYYYAARTTYTTDVKQSDYYFSTETLTVDGQVTTKLWIRFRKPLPITYVTTFYNGNVPSTSASTTVGNQPLGYWSNVVYLPSYTTTVVVVGNYENTVTITNEETTYVQVQVTSYATITTWATERARSTGFIPVTSGGTTSWVYAYVYPFSYDPEHYGTTILKIIQRPPMETLTTFWTGTIPTTSFQTTVYDGNDNIPVTDTVAIVYNILPSVEFTDCAGSTHTIKCSASTTVATVGGQVDTITSTLCYWPNYLVGSFQQSIVTSTIYHGEEFSQYIVTNVNNPIITCSTTTVVTDCDGETKYATCTYGSSDAAVGTITAVVVTTSCALPVTIDGSFVESTTISIVTINEETILVPVVNAVIPAVTCETRDTSVYVSDCSNSLKTISCAVATTQVVIGDAELTTIPAWTTSCAVPSDLPAIISESLSTTTVTINNVEQPITLTNTNSISVTCTAVTTNATHIAWTTSCVPPDDISGTFETVTVVSTLSDLVTSFTISHVNSPHVECAPSTVTSVVSGCFRSIIANCEVATTVVNVDEAAKAMFWTTSCTSVDEVSFVESSVPKVFESGDVIVTVTVTNVNLPISSCSSAVSSSPVSSVVSSSSSSVVLSSSVPPVLPASPVPSAPPVSSVPLVSSASASSVLPDSSVLTSESSDLVHSSLPPTSPYSTSPSLSSTTDLQTISSTTTVSNTICEYFTTTISTLVNKIPFEIIAIAVPPSTCYAHTITTTIVNSVCSLETQTTTTTIIDTAGLPVIIHSEIIITPPESCNIYYTWEPAIDCIEERITSFIGTTNEFGAYVNATLVVIETTDTVCGNVQTTVKPSDPFSEITIPSSDIPITTTSATLVDTTSSATVTTNSSITNLFETSEEQTATSPASTDSIVVTDITGSTPGETTGETIGKTKNAGPTTWPSADPTTSSNTVPTTPATGETTGKTTTSGQTGHFTSETTEATTGPTTSLKAEVSLSSSSPVTSC</sequence>
<evidence type="ECO:0000313" key="3">
    <source>
        <dbReference type="EMBL" id="TID31299.1"/>
    </source>
</evidence>
<dbReference type="OrthoDB" id="3996163at2759"/>
<feature type="compositionally biased region" description="Low complexity" evidence="1">
    <location>
        <begin position="1231"/>
        <end position="1248"/>
    </location>
</feature>
<evidence type="ECO:0000259" key="2">
    <source>
        <dbReference type="PROSITE" id="PS51820"/>
    </source>
</evidence>
<accession>A0A4T0X776</accession>
<evidence type="ECO:0000256" key="1">
    <source>
        <dbReference type="SAM" id="MobiDB-lite"/>
    </source>
</evidence>
<dbReference type="EMBL" id="SELW01000031">
    <property type="protein sequence ID" value="TID31299.1"/>
    <property type="molecule type" value="Genomic_DNA"/>
</dbReference>
<dbReference type="STRING" id="52247.A0A4T0X776"/>
<evidence type="ECO:0000313" key="4">
    <source>
        <dbReference type="Proteomes" id="UP000307173"/>
    </source>
</evidence>
<keyword evidence="4" id="KW-1185">Reference proteome</keyword>
<protein>
    <recommendedName>
        <fullName evidence="2">PA14 domain-containing protein</fullName>
    </recommendedName>
</protein>
<feature type="domain" description="PA14" evidence="2">
    <location>
        <begin position="1"/>
        <end position="158"/>
    </location>
</feature>
<feature type="region of interest" description="Disordered" evidence="1">
    <location>
        <begin position="1210"/>
        <end position="1319"/>
    </location>
</feature>
<dbReference type="InterPro" id="IPR018871">
    <property type="entry name" value="GLEYA_adhesin_domain"/>
</dbReference>
<dbReference type="InterPro" id="IPR037524">
    <property type="entry name" value="PA14/GLEYA"/>
</dbReference>